<name>A0A955L435_9BACT</name>
<accession>A0A955L435</accession>
<dbReference type="Proteomes" id="UP000782843">
    <property type="component" value="Unassembled WGS sequence"/>
</dbReference>
<evidence type="ECO:0000256" key="10">
    <source>
        <dbReference type="ARBA" id="ARBA00033270"/>
    </source>
</evidence>
<evidence type="ECO:0000256" key="5">
    <source>
        <dbReference type="ARBA" id="ARBA00022960"/>
    </source>
</evidence>
<evidence type="ECO:0000256" key="4">
    <source>
        <dbReference type="ARBA" id="ARBA00022692"/>
    </source>
</evidence>
<dbReference type="GO" id="GO:0008955">
    <property type="term" value="F:peptidoglycan glycosyltransferase activity"/>
    <property type="evidence" value="ECO:0007669"/>
    <property type="project" value="UniProtKB-EC"/>
</dbReference>
<dbReference type="GO" id="GO:0015648">
    <property type="term" value="F:lipid-linked peptidoglycan transporter activity"/>
    <property type="evidence" value="ECO:0007669"/>
    <property type="project" value="TreeGrafter"/>
</dbReference>
<keyword evidence="6" id="KW-0573">Peptidoglycan synthesis</keyword>
<organism evidence="17 18">
    <name type="scientific">Candidatus Dojkabacteria bacterium</name>
    <dbReference type="NCBI Taxonomy" id="2099670"/>
    <lineage>
        <taxon>Bacteria</taxon>
        <taxon>Candidatus Dojkabacteria</taxon>
    </lineage>
</organism>
<evidence type="ECO:0000256" key="2">
    <source>
        <dbReference type="ARBA" id="ARBA00022676"/>
    </source>
</evidence>
<dbReference type="PANTHER" id="PTHR30474:SF2">
    <property type="entry name" value="PEPTIDOGLYCAN GLYCOSYLTRANSFERASE FTSW-RELATED"/>
    <property type="match status" value="1"/>
</dbReference>
<evidence type="ECO:0000256" key="15">
    <source>
        <dbReference type="ARBA" id="ARBA00049902"/>
    </source>
</evidence>
<sequence length="396" mass="43869">MRRKTKSASNKIKGSVDKRMLYLVIGFLIFGLIMIYDASVVVANDNFGDQFRFVKYHLIWVTLGLIAGYVAYKFDYHRLPKIIPYIIITTIILLVVILFVGEDVNGAKRWFDLGTLGIRFQPSELAKLAFIIYLASWLSRERTKTTTNFTESIKHHLTHDLGAFLLLLGFVSFLIVLEPDLGTAMLITATSLAIYFISSRGALHNIGTGFIIGMFVLMGIFASILAPYRIQRVQTFLHFITTAEFDQERANAEDYQLKQVITAVGSGGLTGVGFGQSKQKFFYLVDITPFTDNIFAVYAEEFGYLGSVVLIGLYLLFATFGIRIAKNAPDKLGFLLASGVTFWISFQALIHIAANSAIIPLTGITLPLVSYGGSSTIVVLTGIGLLLNVSKFEKNS</sequence>
<evidence type="ECO:0000256" key="9">
    <source>
        <dbReference type="ARBA" id="ARBA00032370"/>
    </source>
</evidence>
<comment type="similarity">
    <text evidence="11">Belongs to the SEDS family. FtsW subfamily.</text>
</comment>
<comment type="catalytic activity">
    <reaction evidence="15">
        <text>[GlcNAc-(1-&gt;4)-Mur2Ac(oyl-L-Ala-gamma-D-Glu-L-Lys-D-Ala-D-Ala)](n)-di-trans,octa-cis-undecaprenyl diphosphate + beta-D-GlcNAc-(1-&gt;4)-Mur2Ac(oyl-L-Ala-gamma-D-Glu-L-Lys-D-Ala-D-Ala)-di-trans,octa-cis-undecaprenyl diphosphate = [GlcNAc-(1-&gt;4)-Mur2Ac(oyl-L-Ala-gamma-D-Glu-L-Lys-D-Ala-D-Ala)](n+1)-di-trans,octa-cis-undecaprenyl diphosphate + di-trans,octa-cis-undecaprenyl diphosphate + H(+)</text>
        <dbReference type="Rhea" id="RHEA:23708"/>
        <dbReference type="Rhea" id="RHEA-COMP:9602"/>
        <dbReference type="Rhea" id="RHEA-COMP:9603"/>
        <dbReference type="ChEBI" id="CHEBI:15378"/>
        <dbReference type="ChEBI" id="CHEBI:58405"/>
        <dbReference type="ChEBI" id="CHEBI:60033"/>
        <dbReference type="ChEBI" id="CHEBI:78435"/>
        <dbReference type="EC" id="2.4.99.28"/>
    </reaction>
</comment>
<comment type="caution">
    <text evidence="17">The sequence shown here is derived from an EMBL/GenBank/DDBJ whole genome shotgun (WGS) entry which is preliminary data.</text>
</comment>
<evidence type="ECO:0000256" key="8">
    <source>
        <dbReference type="ARBA" id="ARBA00023136"/>
    </source>
</evidence>
<evidence type="ECO:0000256" key="12">
    <source>
        <dbReference type="ARBA" id="ARBA00041185"/>
    </source>
</evidence>
<evidence type="ECO:0000313" key="18">
    <source>
        <dbReference type="Proteomes" id="UP000782843"/>
    </source>
</evidence>
<evidence type="ECO:0000256" key="13">
    <source>
        <dbReference type="ARBA" id="ARBA00041418"/>
    </source>
</evidence>
<feature type="transmembrane region" description="Helical" evidence="16">
    <location>
        <begin position="366"/>
        <end position="387"/>
    </location>
</feature>
<dbReference type="GO" id="GO:0051301">
    <property type="term" value="P:cell division"/>
    <property type="evidence" value="ECO:0007669"/>
    <property type="project" value="UniProtKB-KW"/>
</dbReference>
<dbReference type="PANTHER" id="PTHR30474">
    <property type="entry name" value="CELL CYCLE PROTEIN"/>
    <property type="match status" value="1"/>
</dbReference>
<keyword evidence="8 16" id="KW-0472">Membrane</keyword>
<feature type="transmembrane region" description="Helical" evidence="16">
    <location>
        <begin position="21"/>
        <end position="41"/>
    </location>
</feature>
<dbReference type="Pfam" id="PF01098">
    <property type="entry name" value="FTSW_RODA_SPOVE"/>
    <property type="match status" value="1"/>
</dbReference>
<keyword evidence="2" id="KW-0328">Glycosyltransferase</keyword>
<keyword evidence="7 16" id="KW-1133">Transmembrane helix</keyword>
<evidence type="ECO:0000256" key="3">
    <source>
        <dbReference type="ARBA" id="ARBA00022679"/>
    </source>
</evidence>
<evidence type="ECO:0000256" key="11">
    <source>
        <dbReference type="ARBA" id="ARBA00038053"/>
    </source>
</evidence>
<proteinExistence type="inferred from homology"/>
<feature type="transmembrane region" description="Helical" evidence="16">
    <location>
        <begin position="210"/>
        <end position="230"/>
    </location>
</feature>
<dbReference type="GO" id="GO:0009252">
    <property type="term" value="P:peptidoglycan biosynthetic process"/>
    <property type="evidence" value="ECO:0007669"/>
    <property type="project" value="UniProtKB-KW"/>
</dbReference>
<feature type="transmembrane region" description="Helical" evidence="16">
    <location>
        <begin position="302"/>
        <end position="322"/>
    </location>
</feature>
<dbReference type="AlphaFoldDB" id="A0A955L435"/>
<dbReference type="EMBL" id="JAGQLG010000149">
    <property type="protein sequence ID" value="MCA9382490.1"/>
    <property type="molecule type" value="Genomic_DNA"/>
</dbReference>
<keyword evidence="17" id="KW-0131">Cell cycle</keyword>
<evidence type="ECO:0000256" key="6">
    <source>
        <dbReference type="ARBA" id="ARBA00022984"/>
    </source>
</evidence>
<evidence type="ECO:0000256" key="7">
    <source>
        <dbReference type="ARBA" id="ARBA00022989"/>
    </source>
</evidence>
<keyword evidence="4 16" id="KW-0812">Transmembrane</keyword>
<feature type="transmembrane region" description="Helical" evidence="16">
    <location>
        <begin position="183"/>
        <end position="203"/>
    </location>
</feature>
<keyword evidence="17" id="KW-0132">Cell division</keyword>
<gene>
    <name evidence="17" type="ORF">KC660_03735</name>
</gene>
<evidence type="ECO:0000256" key="14">
    <source>
        <dbReference type="ARBA" id="ARBA00044770"/>
    </source>
</evidence>
<dbReference type="GO" id="GO:0008360">
    <property type="term" value="P:regulation of cell shape"/>
    <property type="evidence" value="ECO:0007669"/>
    <property type="project" value="UniProtKB-KW"/>
</dbReference>
<dbReference type="InterPro" id="IPR001182">
    <property type="entry name" value="FtsW/RodA"/>
</dbReference>
<feature type="transmembrane region" description="Helical" evidence="16">
    <location>
        <begin position="159"/>
        <end position="177"/>
    </location>
</feature>
<dbReference type="EC" id="2.4.99.28" evidence="14"/>
<protein>
    <recommendedName>
        <fullName evidence="12">Probable peptidoglycan glycosyltransferase FtsW</fullName>
        <ecNumber evidence="14">2.4.99.28</ecNumber>
    </recommendedName>
    <alternativeName>
        <fullName evidence="13">Cell division protein FtsW</fullName>
    </alternativeName>
    <alternativeName>
        <fullName evidence="10">Cell wall polymerase</fullName>
    </alternativeName>
    <alternativeName>
        <fullName evidence="9">Peptidoglycan polymerase</fullName>
    </alternativeName>
</protein>
<reference evidence="17" key="1">
    <citation type="submission" date="2020-04" db="EMBL/GenBank/DDBJ databases">
        <authorList>
            <person name="Zhang T."/>
        </authorList>
    </citation>
    <scope>NUCLEOTIDE SEQUENCE</scope>
    <source>
        <strain evidence="17">HKST-UBA10</strain>
    </source>
</reference>
<comment type="subcellular location">
    <subcellularLocation>
        <location evidence="1">Membrane</location>
        <topology evidence="1">Multi-pass membrane protein</topology>
    </subcellularLocation>
</comment>
<feature type="transmembrane region" description="Helical" evidence="16">
    <location>
        <begin position="82"/>
        <end position="100"/>
    </location>
</feature>
<evidence type="ECO:0000313" key="17">
    <source>
        <dbReference type="EMBL" id="MCA9382490.1"/>
    </source>
</evidence>
<dbReference type="GO" id="GO:0005886">
    <property type="term" value="C:plasma membrane"/>
    <property type="evidence" value="ECO:0007669"/>
    <property type="project" value="TreeGrafter"/>
</dbReference>
<reference evidence="17" key="2">
    <citation type="journal article" date="2021" name="Microbiome">
        <title>Successional dynamics and alternative stable states in a saline activated sludge microbial community over 9 years.</title>
        <authorList>
            <person name="Wang Y."/>
            <person name="Ye J."/>
            <person name="Ju F."/>
            <person name="Liu L."/>
            <person name="Boyd J.A."/>
            <person name="Deng Y."/>
            <person name="Parks D.H."/>
            <person name="Jiang X."/>
            <person name="Yin X."/>
            <person name="Woodcroft B.J."/>
            <person name="Tyson G.W."/>
            <person name="Hugenholtz P."/>
            <person name="Polz M.F."/>
            <person name="Zhang T."/>
        </authorList>
    </citation>
    <scope>NUCLEOTIDE SEQUENCE</scope>
    <source>
        <strain evidence="17">HKST-UBA10</strain>
    </source>
</reference>
<feature type="transmembrane region" description="Helical" evidence="16">
    <location>
        <begin position="120"/>
        <end position="138"/>
    </location>
</feature>
<dbReference type="GO" id="GO:0032153">
    <property type="term" value="C:cell division site"/>
    <property type="evidence" value="ECO:0007669"/>
    <property type="project" value="TreeGrafter"/>
</dbReference>
<keyword evidence="5" id="KW-0133">Cell shape</keyword>
<feature type="transmembrane region" description="Helical" evidence="16">
    <location>
        <begin position="334"/>
        <end position="354"/>
    </location>
</feature>
<evidence type="ECO:0000256" key="1">
    <source>
        <dbReference type="ARBA" id="ARBA00004141"/>
    </source>
</evidence>
<feature type="transmembrane region" description="Helical" evidence="16">
    <location>
        <begin position="53"/>
        <end position="70"/>
    </location>
</feature>
<evidence type="ECO:0000256" key="16">
    <source>
        <dbReference type="SAM" id="Phobius"/>
    </source>
</evidence>
<keyword evidence="3" id="KW-0808">Transferase</keyword>